<reference evidence="2" key="1">
    <citation type="submission" date="2023-01" db="EMBL/GenBank/DDBJ databases">
        <title>Metagenome sequencing of chrysophaentin producing Chrysophaeum taylorii.</title>
        <authorList>
            <person name="Davison J."/>
            <person name="Bewley C."/>
        </authorList>
    </citation>
    <scope>NUCLEOTIDE SEQUENCE</scope>
    <source>
        <strain evidence="2">NIES-1699</strain>
    </source>
</reference>
<dbReference type="GO" id="GO:0008526">
    <property type="term" value="F:phosphatidylinositol transfer activity"/>
    <property type="evidence" value="ECO:0007669"/>
    <property type="project" value="TreeGrafter"/>
</dbReference>
<dbReference type="AlphaFoldDB" id="A0AAD7UDY6"/>
<dbReference type="SUPFAM" id="SSF46938">
    <property type="entry name" value="CRAL/TRIO N-terminal domain"/>
    <property type="match status" value="1"/>
</dbReference>
<dbReference type="Pfam" id="PF00650">
    <property type="entry name" value="CRAL_TRIO"/>
    <property type="match status" value="1"/>
</dbReference>
<gene>
    <name evidence="2" type="ORF">CTAYLR_003812</name>
</gene>
<dbReference type="PANTHER" id="PTHR45824:SF6">
    <property type="entry name" value="F16L1.9 PROTEIN"/>
    <property type="match status" value="1"/>
</dbReference>
<evidence type="ECO:0000313" key="2">
    <source>
        <dbReference type="EMBL" id="KAJ8603230.1"/>
    </source>
</evidence>
<protein>
    <recommendedName>
        <fullName evidence="1">CRAL-TRIO domain-containing protein</fullName>
    </recommendedName>
</protein>
<keyword evidence="3" id="KW-1185">Reference proteome</keyword>
<organism evidence="2 3">
    <name type="scientific">Chrysophaeum taylorii</name>
    <dbReference type="NCBI Taxonomy" id="2483200"/>
    <lineage>
        <taxon>Eukaryota</taxon>
        <taxon>Sar</taxon>
        <taxon>Stramenopiles</taxon>
        <taxon>Ochrophyta</taxon>
        <taxon>Pelagophyceae</taxon>
        <taxon>Pelagomonadales</taxon>
        <taxon>Pelagomonadaceae</taxon>
        <taxon>Chrysophaeum</taxon>
    </lineage>
</organism>
<evidence type="ECO:0000313" key="3">
    <source>
        <dbReference type="Proteomes" id="UP001230188"/>
    </source>
</evidence>
<dbReference type="Proteomes" id="UP001230188">
    <property type="component" value="Unassembled WGS sequence"/>
</dbReference>
<dbReference type="Gene3D" id="3.40.525.10">
    <property type="entry name" value="CRAL-TRIO lipid binding domain"/>
    <property type="match status" value="1"/>
</dbReference>
<dbReference type="PANTHER" id="PTHR45824">
    <property type="entry name" value="GH16843P"/>
    <property type="match status" value="1"/>
</dbReference>
<dbReference type="InterPro" id="IPR052578">
    <property type="entry name" value="PI_Transfer_CRAL-TRIO"/>
</dbReference>
<dbReference type="InterPro" id="IPR036273">
    <property type="entry name" value="CRAL/TRIO_N_dom_sf"/>
</dbReference>
<dbReference type="InterPro" id="IPR036865">
    <property type="entry name" value="CRAL-TRIO_dom_sf"/>
</dbReference>
<evidence type="ECO:0000259" key="1">
    <source>
        <dbReference type="PROSITE" id="PS50191"/>
    </source>
</evidence>
<proteinExistence type="predicted"/>
<dbReference type="SMART" id="SM00516">
    <property type="entry name" value="SEC14"/>
    <property type="match status" value="1"/>
</dbReference>
<dbReference type="CDD" id="cd00170">
    <property type="entry name" value="SEC14"/>
    <property type="match status" value="1"/>
</dbReference>
<dbReference type="InterPro" id="IPR001251">
    <property type="entry name" value="CRAL-TRIO_dom"/>
</dbReference>
<accession>A0AAD7UDY6</accession>
<sequence length="233" mass="26452">MESTAAAAKLAARVCEEVGLEKNGFVDGNFSVDEACADRYLRARQQDATKAQKMLLETVMWRRNYFPLNHETLEKETNGKTYVALGDDDQVVVVMRNRLENTRDHDGNVMHLVYQMERAVAATKQTDLESWNLVIDFEGYSISNAPPFKTSKATLAVMQNHYPERLRKAYLVKAPLLFRIAFRAISPFIDPKTREKLVFCETAPSVFDACFNAPFDAEKYFAQDPLLAVGIKK</sequence>
<dbReference type="SUPFAM" id="SSF52087">
    <property type="entry name" value="CRAL/TRIO domain"/>
    <property type="match status" value="1"/>
</dbReference>
<name>A0AAD7UDY6_9STRA</name>
<dbReference type="PROSITE" id="PS50191">
    <property type="entry name" value="CRAL_TRIO"/>
    <property type="match status" value="1"/>
</dbReference>
<comment type="caution">
    <text evidence="2">The sequence shown here is derived from an EMBL/GenBank/DDBJ whole genome shotgun (WGS) entry which is preliminary data.</text>
</comment>
<dbReference type="EMBL" id="JAQMWT010000359">
    <property type="protein sequence ID" value="KAJ8603230.1"/>
    <property type="molecule type" value="Genomic_DNA"/>
</dbReference>
<feature type="domain" description="CRAL-TRIO" evidence="1">
    <location>
        <begin position="70"/>
        <end position="233"/>
    </location>
</feature>